<dbReference type="PROSITE" id="PS00676">
    <property type="entry name" value="SIGMA54_INTERACT_2"/>
    <property type="match status" value="1"/>
</dbReference>
<dbReference type="InterPro" id="IPR058031">
    <property type="entry name" value="AAA_lid_NorR"/>
</dbReference>
<keyword evidence="2" id="KW-0067">ATP-binding</keyword>
<keyword evidence="6" id="KW-0597">Phosphoprotein</keyword>
<reference evidence="9 10" key="1">
    <citation type="submission" date="2020-08" db="EMBL/GenBank/DDBJ databases">
        <title>Genomic Encyclopedia of Type Strains, Phase III (KMG-III): the genomes of soil and plant-associated and newly described type strains.</title>
        <authorList>
            <person name="Whitman W."/>
        </authorList>
    </citation>
    <scope>NUCLEOTIDE SEQUENCE [LARGE SCALE GENOMIC DNA]</scope>
    <source>
        <strain evidence="9 10">CECT 8799</strain>
    </source>
</reference>
<dbReference type="Gene3D" id="3.40.50.2300">
    <property type="match status" value="1"/>
</dbReference>
<dbReference type="InterPro" id="IPR009057">
    <property type="entry name" value="Homeodomain-like_sf"/>
</dbReference>
<dbReference type="InterPro" id="IPR002197">
    <property type="entry name" value="HTH_Fis"/>
</dbReference>
<accession>A0A7W4WF90</accession>
<dbReference type="GO" id="GO:0000160">
    <property type="term" value="P:phosphorelay signal transduction system"/>
    <property type="evidence" value="ECO:0007669"/>
    <property type="project" value="InterPro"/>
</dbReference>
<dbReference type="SMART" id="SM00382">
    <property type="entry name" value="AAA"/>
    <property type="match status" value="1"/>
</dbReference>
<dbReference type="InterPro" id="IPR011006">
    <property type="entry name" value="CheY-like_superfamily"/>
</dbReference>
<evidence type="ECO:0000256" key="1">
    <source>
        <dbReference type="ARBA" id="ARBA00022741"/>
    </source>
</evidence>
<dbReference type="SMART" id="SM00448">
    <property type="entry name" value="REC"/>
    <property type="match status" value="1"/>
</dbReference>
<evidence type="ECO:0000256" key="2">
    <source>
        <dbReference type="ARBA" id="ARBA00022840"/>
    </source>
</evidence>
<feature type="modified residue" description="4-aspartylphosphate" evidence="6">
    <location>
        <position position="63"/>
    </location>
</feature>
<dbReference type="InterPro" id="IPR025943">
    <property type="entry name" value="Sigma_54_int_dom_ATP-bd_2"/>
</dbReference>
<sequence>MLTEINSDTDMDKVLIIDDNPGIISALELLLSLHRIETLSALTPPAGLQLLREHRDISLVIQDMNFTADTTSGEEGRELFFAIRDIEPDLPVILLTAWTQLEMAVELVKAGAADYIGKPWDDHKLVATVKNLLELNELQEQQRHARQQALQARQQLRQQFDLQGIVYRSGAMQKLLEMTTQVARSDVPVLITGPNGAGKEKIADIVQANSPLRNGPYIKVNVGALPEDLMEAELFGAEPGAYTGAGNRARQGRFEAADGGTLFLDEIGELSASGQVKLLRVLQTGEFQRLGSSQTRKVKVRVVSATNSDLPQQIAAGEFRQDLFYRLNVIELKLPPLCDRPEDILPLARCFLGVELGTDKRLSPQAQNALMHYRWPGNVRELQNTMQRASVLSQSGTIDEETLALPVQENTGKKVDINFEPSRELLEQTLASCNGVISQTARELGLSRQALYRRLDKYGIPY</sequence>
<comment type="caution">
    <text evidence="9">The sequence shown here is derived from an EMBL/GenBank/DDBJ whole genome shotgun (WGS) entry which is preliminary data.</text>
</comment>
<dbReference type="AlphaFoldDB" id="A0A7W4WF90"/>
<dbReference type="FunFam" id="3.40.50.300:FF:000006">
    <property type="entry name" value="DNA-binding transcriptional regulator NtrC"/>
    <property type="match status" value="1"/>
</dbReference>
<dbReference type="PANTHER" id="PTHR32071">
    <property type="entry name" value="TRANSCRIPTIONAL REGULATORY PROTEIN"/>
    <property type="match status" value="1"/>
</dbReference>
<dbReference type="Gene3D" id="1.10.8.60">
    <property type="match status" value="1"/>
</dbReference>
<dbReference type="InterPro" id="IPR001789">
    <property type="entry name" value="Sig_transdc_resp-reg_receiver"/>
</dbReference>
<dbReference type="InterPro" id="IPR003593">
    <property type="entry name" value="AAA+_ATPase"/>
</dbReference>
<dbReference type="CDD" id="cd00009">
    <property type="entry name" value="AAA"/>
    <property type="match status" value="1"/>
</dbReference>
<dbReference type="SUPFAM" id="SSF46689">
    <property type="entry name" value="Homeodomain-like"/>
    <property type="match status" value="1"/>
</dbReference>
<feature type="domain" description="Sigma-54 factor interaction" evidence="7">
    <location>
        <begin position="165"/>
        <end position="391"/>
    </location>
</feature>
<proteinExistence type="predicted"/>
<organism evidence="9 10">
    <name type="scientific">Microbulbifer rhizosphaerae</name>
    <dbReference type="NCBI Taxonomy" id="1562603"/>
    <lineage>
        <taxon>Bacteria</taxon>
        <taxon>Pseudomonadati</taxon>
        <taxon>Pseudomonadota</taxon>
        <taxon>Gammaproteobacteria</taxon>
        <taxon>Cellvibrionales</taxon>
        <taxon>Microbulbiferaceae</taxon>
        <taxon>Microbulbifer</taxon>
    </lineage>
</organism>
<dbReference type="Pfam" id="PF00158">
    <property type="entry name" value="Sigma54_activat"/>
    <property type="match status" value="1"/>
</dbReference>
<dbReference type="GO" id="GO:0005524">
    <property type="term" value="F:ATP binding"/>
    <property type="evidence" value="ECO:0007669"/>
    <property type="project" value="UniProtKB-KW"/>
</dbReference>
<dbReference type="PROSITE" id="PS50045">
    <property type="entry name" value="SIGMA54_INTERACT_4"/>
    <property type="match status" value="1"/>
</dbReference>
<dbReference type="EMBL" id="JACHWZ010000025">
    <property type="protein sequence ID" value="MBB3063150.1"/>
    <property type="molecule type" value="Genomic_DNA"/>
</dbReference>
<dbReference type="RefSeq" id="WP_246395154.1">
    <property type="nucleotide sequence ID" value="NZ_JACHWZ010000025.1"/>
</dbReference>
<dbReference type="Pfam" id="PF00072">
    <property type="entry name" value="Response_reg"/>
    <property type="match status" value="1"/>
</dbReference>
<dbReference type="Pfam" id="PF25601">
    <property type="entry name" value="AAA_lid_14"/>
    <property type="match status" value="1"/>
</dbReference>
<keyword evidence="4 9" id="KW-0238">DNA-binding</keyword>
<dbReference type="Gene3D" id="1.10.10.60">
    <property type="entry name" value="Homeodomain-like"/>
    <property type="match status" value="1"/>
</dbReference>
<evidence type="ECO:0000259" key="7">
    <source>
        <dbReference type="PROSITE" id="PS50045"/>
    </source>
</evidence>
<name>A0A7W4WF90_9GAMM</name>
<evidence type="ECO:0000259" key="8">
    <source>
        <dbReference type="PROSITE" id="PS50110"/>
    </source>
</evidence>
<dbReference type="InterPro" id="IPR025944">
    <property type="entry name" value="Sigma_54_int_dom_CS"/>
</dbReference>
<keyword evidence="1" id="KW-0547">Nucleotide-binding</keyword>
<dbReference type="PRINTS" id="PR01590">
    <property type="entry name" value="HTHFIS"/>
</dbReference>
<evidence type="ECO:0000313" key="10">
    <source>
        <dbReference type="Proteomes" id="UP000535937"/>
    </source>
</evidence>
<gene>
    <name evidence="9" type="ORF">FHS09_004003</name>
</gene>
<dbReference type="SUPFAM" id="SSF52172">
    <property type="entry name" value="CheY-like"/>
    <property type="match status" value="1"/>
</dbReference>
<dbReference type="PROSITE" id="PS00688">
    <property type="entry name" value="SIGMA54_INTERACT_3"/>
    <property type="match status" value="1"/>
</dbReference>
<evidence type="ECO:0000256" key="4">
    <source>
        <dbReference type="ARBA" id="ARBA00023125"/>
    </source>
</evidence>
<keyword evidence="5" id="KW-0804">Transcription</keyword>
<dbReference type="PANTHER" id="PTHR32071:SF86">
    <property type="entry name" value="TWO COMPONENT SIGNAL TRANSDUCTION SYSTEM SIGMA54-DEPENDENT RESPONSE REGULATOR FIS FAMILY"/>
    <property type="match status" value="1"/>
</dbReference>
<dbReference type="SUPFAM" id="SSF52540">
    <property type="entry name" value="P-loop containing nucleoside triphosphate hydrolases"/>
    <property type="match status" value="1"/>
</dbReference>
<dbReference type="GO" id="GO:0043565">
    <property type="term" value="F:sequence-specific DNA binding"/>
    <property type="evidence" value="ECO:0007669"/>
    <property type="project" value="InterPro"/>
</dbReference>
<evidence type="ECO:0000313" key="9">
    <source>
        <dbReference type="EMBL" id="MBB3063150.1"/>
    </source>
</evidence>
<dbReference type="PROSITE" id="PS50110">
    <property type="entry name" value="RESPONSE_REGULATORY"/>
    <property type="match status" value="1"/>
</dbReference>
<dbReference type="CDD" id="cd00156">
    <property type="entry name" value="REC"/>
    <property type="match status" value="1"/>
</dbReference>
<dbReference type="GO" id="GO:0006355">
    <property type="term" value="P:regulation of DNA-templated transcription"/>
    <property type="evidence" value="ECO:0007669"/>
    <property type="project" value="InterPro"/>
</dbReference>
<keyword evidence="10" id="KW-1185">Reference proteome</keyword>
<protein>
    <submittedName>
        <fullName evidence="9">DNA-binding NtrC family response regulator</fullName>
    </submittedName>
</protein>
<evidence type="ECO:0000256" key="6">
    <source>
        <dbReference type="PROSITE-ProRule" id="PRU00169"/>
    </source>
</evidence>
<dbReference type="Gene3D" id="3.40.50.300">
    <property type="entry name" value="P-loop containing nucleotide triphosphate hydrolases"/>
    <property type="match status" value="1"/>
</dbReference>
<evidence type="ECO:0000256" key="5">
    <source>
        <dbReference type="ARBA" id="ARBA00023163"/>
    </source>
</evidence>
<feature type="domain" description="Response regulatory" evidence="8">
    <location>
        <begin position="13"/>
        <end position="133"/>
    </location>
</feature>
<evidence type="ECO:0000256" key="3">
    <source>
        <dbReference type="ARBA" id="ARBA00023015"/>
    </source>
</evidence>
<keyword evidence="3" id="KW-0805">Transcription regulation</keyword>
<dbReference type="InterPro" id="IPR027417">
    <property type="entry name" value="P-loop_NTPase"/>
</dbReference>
<dbReference type="Proteomes" id="UP000535937">
    <property type="component" value="Unassembled WGS sequence"/>
</dbReference>
<dbReference type="InterPro" id="IPR002078">
    <property type="entry name" value="Sigma_54_int"/>
</dbReference>
<dbReference type="Pfam" id="PF02954">
    <property type="entry name" value="HTH_8"/>
    <property type="match status" value="1"/>
</dbReference>